<evidence type="ECO:0000256" key="7">
    <source>
        <dbReference type="ARBA" id="ARBA00023034"/>
    </source>
</evidence>
<evidence type="ECO:0008006" key="12">
    <source>
        <dbReference type="Google" id="ProtNLM"/>
    </source>
</evidence>
<dbReference type="SUPFAM" id="SSF103481">
    <property type="entry name" value="Multidrug resistance efflux transporter EmrE"/>
    <property type="match status" value="1"/>
</dbReference>
<feature type="transmembrane region" description="Helical" evidence="9">
    <location>
        <begin position="145"/>
        <end position="162"/>
    </location>
</feature>
<accession>A0A9P0H3X3</accession>
<dbReference type="GO" id="GO:0015165">
    <property type="term" value="F:pyrimidine nucleotide-sugar transmembrane transporter activity"/>
    <property type="evidence" value="ECO:0007669"/>
    <property type="project" value="InterPro"/>
</dbReference>
<feature type="transmembrane region" description="Helical" evidence="9">
    <location>
        <begin position="304"/>
        <end position="321"/>
    </location>
</feature>
<sequence length="339" mass="37783">MKANIPNGQTDRLLKITSLITLTLQNAILGLSMRYARTREGPMFIASTAVMMSEILKLITSLGIVYLEHRNFRAWCEDIYNRVIVNAMDTFKMLVPALVYVVQNNLLYISASHLDAATYQVTYQLKILTTALFSVVILKRKLLSTQWAALLLLVVGVAMAQLSDSSETHKHSNTKSHSQNKLIGFTSVFVACVLSGFAAVFVEMILKSSNNSIWMTNVQLSLLSLPFGLMTCFISDWNEIEHLGWFYGYDFYVAYLILLQAAGGMIICLIIKYADNILKGFATSLAIVISGLASVFLFNLKITILLTTGAILVISSIFLYSKPATEDKKPLQYKNIEDV</sequence>
<dbReference type="InterPro" id="IPR007271">
    <property type="entry name" value="Nuc_sug_transpt"/>
</dbReference>
<feature type="transmembrane region" description="Helical" evidence="9">
    <location>
        <begin position="12"/>
        <end position="31"/>
    </location>
</feature>
<feature type="transmembrane region" description="Helical" evidence="9">
    <location>
        <begin position="278"/>
        <end position="298"/>
    </location>
</feature>
<dbReference type="PIRSF" id="PIRSF005799">
    <property type="entry name" value="UDP-gal_transpt"/>
    <property type="match status" value="1"/>
</dbReference>
<dbReference type="FunFam" id="1.10.3730.20:FF:000037">
    <property type="entry name" value="Nucleotide Sugar TransPorter family"/>
    <property type="match status" value="1"/>
</dbReference>
<proteinExistence type="inferred from homology"/>
<evidence type="ECO:0000256" key="2">
    <source>
        <dbReference type="ARBA" id="ARBA00009976"/>
    </source>
</evidence>
<dbReference type="OrthoDB" id="408493at2759"/>
<evidence type="ECO:0000256" key="1">
    <source>
        <dbReference type="ARBA" id="ARBA00004653"/>
    </source>
</evidence>
<evidence type="ECO:0000313" key="10">
    <source>
        <dbReference type="EMBL" id="CAH1392462.1"/>
    </source>
</evidence>
<protein>
    <recommendedName>
        <fullName evidence="12">UDP-galactose transporter</fullName>
    </recommendedName>
</protein>
<evidence type="ECO:0000313" key="11">
    <source>
        <dbReference type="Proteomes" id="UP001152798"/>
    </source>
</evidence>
<feature type="transmembrane region" description="Helical" evidence="9">
    <location>
        <begin position="43"/>
        <end position="67"/>
    </location>
</feature>
<feature type="transmembrane region" description="Helical" evidence="9">
    <location>
        <begin position="79"/>
        <end position="101"/>
    </location>
</feature>
<reference evidence="10" key="1">
    <citation type="submission" date="2022-01" db="EMBL/GenBank/DDBJ databases">
        <authorList>
            <person name="King R."/>
        </authorList>
    </citation>
    <scope>NUCLEOTIDE SEQUENCE</scope>
</reference>
<feature type="transmembrane region" description="Helical" evidence="9">
    <location>
        <begin position="218"/>
        <end position="237"/>
    </location>
</feature>
<name>A0A9P0H3X3_NEZVI</name>
<evidence type="ECO:0000256" key="5">
    <source>
        <dbReference type="ARBA" id="ARBA00022692"/>
    </source>
</evidence>
<evidence type="ECO:0000256" key="8">
    <source>
        <dbReference type="ARBA" id="ARBA00023136"/>
    </source>
</evidence>
<evidence type="ECO:0000256" key="6">
    <source>
        <dbReference type="ARBA" id="ARBA00022989"/>
    </source>
</evidence>
<keyword evidence="11" id="KW-1185">Reference proteome</keyword>
<dbReference type="GO" id="GO:0000139">
    <property type="term" value="C:Golgi membrane"/>
    <property type="evidence" value="ECO:0007669"/>
    <property type="project" value="UniProtKB-SubCell"/>
</dbReference>
<keyword evidence="5 9" id="KW-0812">Transmembrane</keyword>
<dbReference type="NCBIfam" id="TIGR00803">
    <property type="entry name" value="nst"/>
    <property type="match status" value="1"/>
</dbReference>
<feature type="transmembrane region" description="Helical" evidence="9">
    <location>
        <begin position="121"/>
        <end position="138"/>
    </location>
</feature>
<keyword evidence="6 9" id="KW-1133">Transmembrane helix</keyword>
<gene>
    <name evidence="10" type="ORF">NEZAVI_LOCUS3275</name>
</gene>
<keyword evidence="7" id="KW-0333">Golgi apparatus</keyword>
<comment type="similarity">
    <text evidence="2">Belongs to the nucleotide-sugar transporter family. SLC35A subfamily.</text>
</comment>
<evidence type="ECO:0000256" key="3">
    <source>
        <dbReference type="ARBA" id="ARBA00022448"/>
    </source>
</evidence>
<keyword evidence="8 9" id="KW-0472">Membrane</keyword>
<evidence type="ECO:0000256" key="4">
    <source>
        <dbReference type="ARBA" id="ARBA00022597"/>
    </source>
</evidence>
<dbReference type="AlphaFoldDB" id="A0A9P0H3X3"/>
<dbReference type="Pfam" id="PF04142">
    <property type="entry name" value="Nuc_sug_transp"/>
    <property type="match status" value="1"/>
</dbReference>
<feature type="transmembrane region" description="Helical" evidence="9">
    <location>
        <begin position="182"/>
        <end position="206"/>
    </location>
</feature>
<keyword evidence="4" id="KW-0762">Sugar transport</keyword>
<dbReference type="PANTHER" id="PTHR10231">
    <property type="entry name" value="NUCLEOTIDE-SUGAR TRANSMEMBRANE TRANSPORTER"/>
    <property type="match status" value="1"/>
</dbReference>
<keyword evidence="3" id="KW-0813">Transport</keyword>
<organism evidence="10 11">
    <name type="scientific">Nezara viridula</name>
    <name type="common">Southern green stink bug</name>
    <name type="synonym">Cimex viridulus</name>
    <dbReference type="NCBI Taxonomy" id="85310"/>
    <lineage>
        <taxon>Eukaryota</taxon>
        <taxon>Metazoa</taxon>
        <taxon>Ecdysozoa</taxon>
        <taxon>Arthropoda</taxon>
        <taxon>Hexapoda</taxon>
        <taxon>Insecta</taxon>
        <taxon>Pterygota</taxon>
        <taxon>Neoptera</taxon>
        <taxon>Paraneoptera</taxon>
        <taxon>Hemiptera</taxon>
        <taxon>Heteroptera</taxon>
        <taxon>Panheteroptera</taxon>
        <taxon>Pentatomomorpha</taxon>
        <taxon>Pentatomoidea</taxon>
        <taxon>Pentatomidae</taxon>
        <taxon>Pentatominae</taxon>
        <taxon>Nezara</taxon>
    </lineage>
</organism>
<dbReference type="Proteomes" id="UP001152798">
    <property type="component" value="Chromosome 1"/>
</dbReference>
<feature type="transmembrane region" description="Helical" evidence="9">
    <location>
        <begin position="249"/>
        <end position="271"/>
    </location>
</feature>
<comment type="subcellular location">
    <subcellularLocation>
        <location evidence="1">Golgi apparatus membrane</location>
        <topology evidence="1">Multi-pass membrane protein</topology>
    </subcellularLocation>
</comment>
<evidence type="ECO:0000256" key="9">
    <source>
        <dbReference type="SAM" id="Phobius"/>
    </source>
</evidence>
<dbReference type="InterPro" id="IPR037185">
    <property type="entry name" value="EmrE-like"/>
</dbReference>
<dbReference type="EMBL" id="OV725077">
    <property type="protein sequence ID" value="CAH1392462.1"/>
    <property type="molecule type" value="Genomic_DNA"/>
</dbReference>